<sequence>MGGDFRQVLPVVRKGTKAQMISACIVQSHLWNHTKILRLCQNMRSLHDQEFVEFLICIGDDVEPTKPDDMVRLPLHIAIPWEGFVVWEHFYGMTKQRYGEGFPETTASITSFKIESDVVSLNGREPLQTDVEIGEDDKLHGVVRRPTTNSMVSGSFNKSHLHTMTPRASNLTGVEIYSVNIEPLFHQQVQVLEVLECFMVLQVSEKSKK</sequence>
<dbReference type="GO" id="GO:0006310">
    <property type="term" value="P:DNA recombination"/>
    <property type="evidence" value="ECO:0007669"/>
    <property type="project" value="UniProtKB-KW"/>
</dbReference>
<evidence type="ECO:0000256" key="1">
    <source>
        <dbReference type="RuleBase" id="RU363044"/>
    </source>
</evidence>
<keyword evidence="1" id="KW-0378">Hydrolase</keyword>
<dbReference type="PANTHER" id="PTHR10492">
    <property type="match status" value="1"/>
</dbReference>
<keyword evidence="1" id="KW-0347">Helicase</keyword>
<dbReference type="GO" id="GO:0043139">
    <property type="term" value="F:5'-3' DNA helicase activity"/>
    <property type="evidence" value="ECO:0007669"/>
    <property type="project" value="UniProtKB-EC"/>
</dbReference>
<proteinExistence type="inferred from homology"/>
<evidence type="ECO:0000259" key="2">
    <source>
        <dbReference type="Pfam" id="PF05970"/>
    </source>
</evidence>
<keyword evidence="1" id="KW-0067">ATP-binding</keyword>
<comment type="similarity">
    <text evidence="1">Belongs to the helicase family.</text>
</comment>
<keyword evidence="1" id="KW-0234">DNA repair</keyword>
<dbReference type="PANTHER" id="PTHR10492:SF101">
    <property type="entry name" value="ATP-DEPENDENT DNA HELICASE"/>
    <property type="match status" value="1"/>
</dbReference>
<keyword evidence="1" id="KW-0227">DNA damage</keyword>
<keyword evidence="1" id="KW-0233">DNA recombination</keyword>
<comment type="cofactor">
    <cofactor evidence="1">
        <name>Mg(2+)</name>
        <dbReference type="ChEBI" id="CHEBI:18420"/>
    </cofactor>
</comment>
<evidence type="ECO:0000313" key="3">
    <source>
        <dbReference type="EMBL" id="KAI5425393.1"/>
    </source>
</evidence>
<dbReference type="InterPro" id="IPR010285">
    <property type="entry name" value="DNA_helicase_pif1-like_DEAD"/>
</dbReference>
<name>A0A9D5AX86_PEA</name>
<dbReference type="EC" id="5.6.2.3" evidence="1"/>
<dbReference type="GO" id="GO:0006281">
    <property type="term" value="P:DNA repair"/>
    <property type="evidence" value="ECO:0007669"/>
    <property type="project" value="UniProtKB-KW"/>
</dbReference>
<dbReference type="EMBL" id="JAMSHJ010000003">
    <property type="protein sequence ID" value="KAI5425393.1"/>
    <property type="molecule type" value="Genomic_DNA"/>
</dbReference>
<evidence type="ECO:0000313" key="4">
    <source>
        <dbReference type="Proteomes" id="UP001058974"/>
    </source>
</evidence>
<keyword evidence="4" id="KW-1185">Reference proteome</keyword>
<dbReference type="GO" id="GO:0005524">
    <property type="term" value="F:ATP binding"/>
    <property type="evidence" value="ECO:0007669"/>
    <property type="project" value="UniProtKB-KW"/>
</dbReference>
<comment type="caution">
    <text evidence="3">The sequence shown here is derived from an EMBL/GenBank/DDBJ whole genome shotgun (WGS) entry which is preliminary data.</text>
</comment>
<comment type="catalytic activity">
    <reaction evidence="1">
        <text>ATP + H2O = ADP + phosphate + H(+)</text>
        <dbReference type="Rhea" id="RHEA:13065"/>
        <dbReference type="ChEBI" id="CHEBI:15377"/>
        <dbReference type="ChEBI" id="CHEBI:15378"/>
        <dbReference type="ChEBI" id="CHEBI:30616"/>
        <dbReference type="ChEBI" id="CHEBI:43474"/>
        <dbReference type="ChEBI" id="CHEBI:456216"/>
        <dbReference type="EC" id="5.6.2.3"/>
    </reaction>
</comment>
<feature type="domain" description="DNA helicase Pif1-like DEAD-box helicase" evidence="2">
    <location>
        <begin position="1"/>
        <end position="48"/>
    </location>
</feature>
<dbReference type="Proteomes" id="UP001058974">
    <property type="component" value="Chromosome 3"/>
</dbReference>
<reference evidence="3 4" key="1">
    <citation type="journal article" date="2022" name="Nat. Genet.">
        <title>Improved pea reference genome and pan-genome highlight genomic features and evolutionary characteristics.</title>
        <authorList>
            <person name="Yang T."/>
            <person name="Liu R."/>
            <person name="Luo Y."/>
            <person name="Hu S."/>
            <person name="Wang D."/>
            <person name="Wang C."/>
            <person name="Pandey M.K."/>
            <person name="Ge S."/>
            <person name="Xu Q."/>
            <person name="Li N."/>
            <person name="Li G."/>
            <person name="Huang Y."/>
            <person name="Saxena R.K."/>
            <person name="Ji Y."/>
            <person name="Li M."/>
            <person name="Yan X."/>
            <person name="He Y."/>
            <person name="Liu Y."/>
            <person name="Wang X."/>
            <person name="Xiang C."/>
            <person name="Varshney R.K."/>
            <person name="Ding H."/>
            <person name="Gao S."/>
            <person name="Zong X."/>
        </authorList>
    </citation>
    <scope>NUCLEOTIDE SEQUENCE [LARGE SCALE GENOMIC DNA]</scope>
    <source>
        <strain evidence="3 4">cv. Zhongwan 6</strain>
    </source>
</reference>
<dbReference type="AlphaFoldDB" id="A0A9D5AX86"/>
<dbReference type="GO" id="GO:0016787">
    <property type="term" value="F:hydrolase activity"/>
    <property type="evidence" value="ECO:0007669"/>
    <property type="project" value="UniProtKB-KW"/>
</dbReference>
<accession>A0A9D5AX86</accession>
<dbReference type="Pfam" id="PF05970">
    <property type="entry name" value="PIF1"/>
    <property type="match status" value="1"/>
</dbReference>
<protein>
    <recommendedName>
        <fullName evidence="1">ATP-dependent DNA helicase</fullName>
        <ecNumber evidence="1">5.6.2.3</ecNumber>
    </recommendedName>
</protein>
<dbReference type="Gramene" id="Psat03G0126400-T1">
    <property type="protein sequence ID" value="KAI5425393.1"/>
    <property type="gene ID" value="KIW84_031264"/>
</dbReference>
<organism evidence="3 4">
    <name type="scientific">Pisum sativum</name>
    <name type="common">Garden pea</name>
    <name type="synonym">Lathyrus oleraceus</name>
    <dbReference type="NCBI Taxonomy" id="3888"/>
    <lineage>
        <taxon>Eukaryota</taxon>
        <taxon>Viridiplantae</taxon>
        <taxon>Streptophyta</taxon>
        <taxon>Embryophyta</taxon>
        <taxon>Tracheophyta</taxon>
        <taxon>Spermatophyta</taxon>
        <taxon>Magnoliopsida</taxon>
        <taxon>eudicotyledons</taxon>
        <taxon>Gunneridae</taxon>
        <taxon>Pentapetalae</taxon>
        <taxon>rosids</taxon>
        <taxon>fabids</taxon>
        <taxon>Fabales</taxon>
        <taxon>Fabaceae</taxon>
        <taxon>Papilionoideae</taxon>
        <taxon>50 kb inversion clade</taxon>
        <taxon>NPAAA clade</taxon>
        <taxon>Hologalegina</taxon>
        <taxon>IRL clade</taxon>
        <taxon>Fabeae</taxon>
        <taxon>Lathyrus</taxon>
    </lineage>
</organism>
<keyword evidence="1" id="KW-0547">Nucleotide-binding</keyword>
<dbReference type="GO" id="GO:0000723">
    <property type="term" value="P:telomere maintenance"/>
    <property type="evidence" value="ECO:0007669"/>
    <property type="project" value="InterPro"/>
</dbReference>
<gene>
    <name evidence="3" type="ORF">KIW84_031264</name>
</gene>